<dbReference type="GO" id="GO:0000160">
    <property type="term" value="P:phosphorelay signal transduction system"/>
    <property type="evidence" value="ECO:0007669"/>
    <property type="project" value="UniProtKB-KW"/>
</dbReference>
<evidence type="ECO:0000313" key="4">
    <source>
        <dbReference type="EMBL" id="KKM26663.1"/>
    </source>
</evidence>
<dbReference type="PANTHER" id="PTHR24421:SF55">
    <property type="entry name" value="SENSOR HISTIDINE KINASE YDFH"/>
    <property type="match status" value="1"/>
</dbReference>
<feature type="domain" description="Histidine kinase/HSP90-like ATPase" evidence="3">
    <location>
        <begin position="1"/>
        <end position="84"/>
    </location>
</feature>
<protein>
    <recommendedName>
        <fullName evidence="3">Histidine kinase/HSP90-like ATPase domain-containing protein</fullName>
    </recommendedName>
</protein>
<comment type="caution">
    <text evidence="4">The sequence shown here is derived from an EMBL/GenBank/DDBJ whole genome shotgun (WGS) entry which is preliminary data.</text>
</comment>
<gene>
    <name evidence="4" type="ORF">LCGC14_1582520</name>
</gene>
<name>A0A0F9KX21_9ZZZZ</name>
<dbReference type="InterPro" id="IPR003594">
    <property type="entry name" value="HATPase_dom"/>
</dbReference>
<reference evidence="4" key="1">
    <citation type="journal article" date="2015" name="Nature">
        <title>Complex archaea that bridge the gap between prokaryotes and eukaryotes.</title>
        <authorList>
            <person name="Spang A."/>
            <person name="Saw J.H."/>
            <person name="Jorgensen S.L."/>
            <person name="Zaremba-Niedzwiedzka K."/>
            <person name="Martijn J."/>
            <person name="Lind A.E."/>
            <person name="van Eijk R."/>
            <person name="Schleper C."/>
            <person name="Guy L."/>
            <person name="Ettema T.J."/>
        </authorList>
    </citation>
    <scope>NUCLEOTIDE SEQUENCE</scope>
</reference>
<dbReference type="InterPro" id="IPR036890">
    <property type="entry name" value="HATPase_C_sf"/>
</dbReference>
<dbReference type="GO" id="GO:0016301">
    <property type="term" value="F:kinase activity"/>
    <property type="evidence" value="ECO:0007669"/>
    <property type="project" value="UniProtKB-KW"/>
</dbReference>
<keyword evidence="1" id="KW-0808">Transferase</keyword>
<dbReference type="Gene3D" id="3.30.565.10">
    <property type="entry name" value="Histidine kinase-like ATPase, C-terminal domain"/>
    <property type="match status" value="1"/>
</dbReference>
<dbReference type="InterPro" id="IPR050482">
    <property type="entry name" value="Sensor_HK_TwoCompSys"/>
</dbReference>
<organism evidence="4">
    <name type="scientific">marine sediment metagenome</name>
    <dbReference type="NCBI Taxonomy" id="412755"/>
    <lineage>
        <taxon>unclassified sequences</taxon>
        <taxon>metagenomes</taxon>
        <taxon>ecological metagenomes</taxon>
    </lineage>
</organism>
<keyword evidence="2" id="KW-0418">Kinase</keyword>
<accession>A0A0F9KX21</accession>
<dbReference type="AlphaFoldDB" id="A0A0F9KX21"/>
<dbReference type="EMBL" id="LAZR01012469">
    <property type="protein sequence ID" value="KKM26663.1"/>
    <property type="molecule type" value="Genomic_DNA"/>
</dbReference>
<feature type="non-terminal residue" evidence="4">
    <location>
        <position position="1"/>
    </location>
</feature>
<dbReference type="PANTHER" id="PTHR24421">
    <property type="entry name" value="NITRATE/NITRITE SENSOR PROTEIN NARX-RELATED"/>
    <property type="match status" value="1"/>
</dbReference>
<sequence length="100" mass="10499">ALTNVASHAGASLVTVTLAIDDARLKLVIEDDGDGFDVEQALGAERRKSLGLIGMQERSHLLAGELHIRSRLREGTRLVISVPLGSQERAPTGDGSLAAS</sequence>
<dbReference type="SUPFAM" id="SSF55874">
    <property type="entry name" value="ATPase domain of HSP90 chaperone/DNA topoisomerase II/histidine kinase"/>
    <property type="match status" value="1"/>
</dbReference>
<dbReference type="Pfam" id="PF02518">
    <property type="entry name" value="HATPase_c"/>
    <property type="match status" value="1"/>
</dbReference>
<evidence type="ECO:0000259" key="3">
    <source>
        <dbReference type="Pfam" id="PF02518"/>
    </source>
</evidence>
<evidence type="ECO:0000256" key="2">
    <source>
        <dbReference type="ARBA" id="ARBA00022777"/>
    </source>
</evidence>
<dbReference type="CDD" id="cd16917">
    <property type="entry name" value="HATPase_UhpB-NarQ-NarX-like"/>
    <property type="match status" value="1"/>
</dbReference>
<evidence type="ECO:0000256" key="1">
    <source>
        <dbReference type="ARBA" id="ARBA00022679"/>
    </source>
</evidence>
<proteinExistence type="predicted"/>